<evidence type="ECO:0000256" key="3">
    <source>
        <dbReference type="ARBA" id="ARBA00005300"/>
    </source>
</evidence>
<reference evidence="15" key="1">
    <citation type="submission" date="2016-11" db="UniProtKB">
        <authorList>
            <consortium name="WormBaseParasite"/>
        </authorList>
    </citation>
    <scope>IDENTIFICATION</scope>
</reference>
<evidence type="ECO:0000259" key="13">
    <source>
        <dbReference type="Pfam" id="PF01693"/>
    </source>
</evidence>
<dbReference type="Gene3D" id="3.30.420.10">
    <property type="entry name" value="Ribonuclease H-like superfamily/Ribonuclease H"/>
    <property type="match status" value="1"/>
</dbReference>
<dbReference type="InterPro" id="IPR011320">
    <property type="entry name" value="RNase_H1_N"/>
</dbReference>
<keyword evidence="7" id="KW-0255">Endonuclease</keyword>
<sequence>MAKTAFYAVANGRRIGVFRTWDECHILVDKFPHARYKKFSSEREAHDFINKYKITESPTSSGMEVKNSVYPQPSQSTKNHQQFNNKSVTTGEQLSTVARNSLDEIKNNNQINENRKRRHSTSVSLNSKFIKENDSVLWNGAPVVYTDGACSRNGRYGAKAGYGVFWGPNHVDNKYGPVNGAPTNNRGELQAVVVALNQVIYVIKIKFLVSIFVMRSTINAIRLYCNVQKSPRSMSRYVLCIIKQLKKELTSCSLTAGLYSSFSSKYSKLLSKTSYPRGYFTTADSRYTSEVKTIYYGILDIIIIIIVGNGIFSYFKFLLMFLVYFIIVNLRQMKDEVLDEYNTTIEGIMQRNNILMSSLVFRLLSNSLLFRPVRYISSIKLEESRRKQDKE</sequence>
<dbReference type="Pfam" id="PF01693">
    <property type="entry name" value="Cauli_VI"/>
    <property type="match status" value="1"/>
</dbReference>
<dbReference type="InterPro" id="IPR012337">
    <property type="entry name" value="RNaseH-like_sf"/>
</dbReference>
<dbReference type="PANTHER" id="PTHR10642:SF26">
    <property type="entry name" value="RIBONUCLEASE H1"/>
    <property type="match status" value="1"/>
</dbReference>
<dbReference type="GO" id="GO:0003676">
    <property type="term" value="F:nucleic acid binding"/>
    <property type="evidence" value="ECO:0007669"/>
    <property type="project" value="InterPro"/>
</dbReference>
<evidence type="ECO:0000256" key="2">
    <source>
        <dbReference type="ARBA" id="ARBA00001946"/>
    </source>
</evidence>
<comment type="catalytic activity">
    <reaction evidence="1">
        <text>Endonucleolytic cleavage to 5'-phosphomonoester.</text>
        <dbReference type="EC" id="3.1.26.4"/>
    </reaction>
</comment>
<dbReference type="GO" id="GO:0043137">
    <property type="term" value="P:DNA replication, removal of RNA primer"/>
    <property type="evidence" value="ECO:0007669"/>
    <property type="project" value="TreeGrafter"/>
</dbReference>
<dbReference type="InterPro" id="IPR037056">
    <property type="entry name" value="RNase_H1_N_sf"/>
</dbReference>
<dbReference type="GO" id="GO:0004523">
    <property type="term" value="F:RNA-DNA hybrid ribonuclease activity"/>
    <property type="evidence" value="ECO:0007669"/>
    <property type="project" value="UniProtKB-EC"/>
</dbReference>
<dbReference type="AlphaFoldDB" id="A0A1I7X1M0"/>
<keyword evidence="11" id="KW-1133">Transmembrane helix</keyword>
<dbReference type="InterPro" id="IPR009027">
    <property type="entry name" value="Ribosomal_bL9/RNase_H1_N"/>
</dbReference>
<evidence type="ECO:0000256" key="11">
    <source>
        <dbReference type="SAM" id="Phobius"/>
    </source>
</evidence>
<keyword evidence="5" id="KW-0540">Nuclease</keyword>
<keyword evidence="11" id="KW-0812">Transmembrane</keyword>
<dbReference type="Proteomes" id="UP000095283">
    <property type="component" value="Unplaced"/>
</dbReference>
<dbReference type="InterPro" id="IPR036397">
    <property type="entry name" value="RNaseH_sf"/>
</dbReference>
<protein>
    <recommendedName>
        <fullName evidence="4">ribonuclease H</fullName>
        <ecNumber evidence="4">3.1.26.4</ecNumber>
    </recommendedName>
</protein>
<evidence type="ECO:0000259" key="12">
    <source>
        <dbReference type="Pfam" id="PF00075"/>
    </source>
</evidence>
<name>A0A1I7X1M0_HETBA</name>
<feature type="domain" description="RNase H type-1" evidence="12">
    <location>
        <begin position="143"/>
        <end position="201"/>
    </location>
</feature>
<evidence type="ECO:0000256" key="1">
    <source>
        <dbReference type="ARBA" id="ARBA00000077"/>
    </source>
</evidence>
<dbReference type="InterPro" id="IPR002156">
    <property type="entry name" value="RNaseH_domain"/>
</dbReference>
<keyword evidence="6" id="KW-0479">Metal-binding</keyword>
<evidence type="ECO:0000256" key="8">
    <source>
        <dbReference type="ARBA" id="ARBA00022801"/>
    </source>
</evidence>
<dbReference type="GO" id="GO:0046872">
    <property type="term" value="F:metal ion binding"/>
    <property type="evidence" value="ECO:0007669"/>
    <property type="project" value="UniProtKB-KW"/>
</dbReference>
<feature type="region of interest" description="Disordered" evidence="10">
    <location>
        <begin position="59"/>
        <end position="85"/>
    </location>
</feature>
<comment type="cofactor">
    <cofactor evidence="2">
        <name>Mg(2+)</name>
        <dbReference type="ChEBI" id="CHEBI:18420"/>
    </cofactor>
</comment>
<evidence type="ECO:0000256" key="5">
    <source>
        <dbReference type="ARBA" id="ARBA00022722"/>
    </source>
</evidence>
<dbReference type="PANTHER" id="PTHR10642">
    <property type="entry name" value="RIBONUCLEASE H1"/>
    <property type="match status" value="1"/>
</dbReference>
<keyword evidence="9" id="KW-0460">Magnesium</keyword>
<dbReference type="SUPFAM" id="SSF55658">
    <property type="entry name" value="L9 N-domain-like"/>
    <property type="match status" value="1"/>
</dbReference>
<dbReference type="FunFam" id="3.40.970.10:FF:000001">
    <property type="entry name" value="Ribonuclease H1"/>
    <property type="match status" value="1"/>
</dbReference>
<feature type="compositionally biased region" description="Polar residues" evidence="10">
    <location>
        <begin position="69"/>
        <end position="85"/>
    </location>
</feature>
<comment type="similarity">
    <text evidence="3">Belongs to the RNase H family.</text>
</comment>
<dbReference type="Pfam" id="PF00075">
    <property type="entry name" value="RNase_H"/>
    <property type="match status" value="1"/>
</dbReference>
<dbReference type="InterPro" id="IPR050092">
    <property type="entry name" value="RNase_H"/>
</dbReference>
<evidence type="ECO:0000256" key="4">
    <source>
        <dbReference type="ARBA" id="ARBA00012180"/>
    </source>
</evidence>
<evidence type="ECO:0000256" key="10">
    <source>
        <dbReference type="SAM" id="MobiDB-lite"/>
    </source>
</evidence>
<evidence type="ECO:0000256" key="6">
    <source>
        <dbReference type="ARBA" id="ARBA00022723"/>
    </source>
</evidence>
<keyword evidence="11" id="KW-0472">Membrane</keyword>
<evidence type="ECO:0000256" key="9">
    <source>
        <dbReference type="ARBA" id="ARBA00022842"/>
    </source>
</evidence>
<feature type="domain" description="Ribonuclease H1 N-terminal" evidence="13">
    <location>
        <begin position="6"/>
        <end position="48"/>
    </location>
</feature>
<evidence type="ECO:0000313" key="14">
    <source>
        <dbReference type="Proteomes" id="UP000095283"/>
    </source>
</evidence>
<evidence type="ECO:0000313" key="15">
    <source>
        <dbReference type="WBParaSite" id="Hba_11332"/>
    </source>
</evidence>
<keyword evidence="14" id="KW-1185">Reference proteome</keyword>
<dbReference type="WBParaSite" id="Hba_11332">
    <property type="protein sequence ID" value="Hba_11332"/>
    <property type="gene ID" value="Hba_11332"/>
</dbReference>
<evidence type="ECO:0000256" key="7">
    <source>
        <dbReference type="ARBA" id="ARBA00022759"/>
    </source>
</evidence>
<keyword evidence="8" id="KW-0378">Hydrolase</keyword>
<accession>A0A1I7X1M0</accession>
<feature type="transmembrane region" description="Helical" evidence="11">
    <location>
        <begin position="294"/>
        <end position="327"/>
    </location>
</feature>
<dbReference type="EC" id="3.1.26.4" evidence="4"/>
<dbReference type="SUPFAM" id="SSF53098">
    <property type="entry name" value="Ribonuclease H-like"/>
    <property type="match status" value="1"/>
</dbReference>
<organism evidence="14 15">
    <name type="scientific">Heterorhabditis bacteriophora</name>
    <name type="common">Entomopathogenic nematode worm</name>
    <dbReference type="NCBI Taxonomy" id="37862"/>
    <lineage>
        <taxon>Eukaryota</taxon>
        <taxon>Metazoa</taxon>
        <taxon>Ecdysozoa</taxon>
        <taxon>Nematoda</taxon>
        <taxon>Chromadorea</taxon>
        <taxon>Rhabditida</taxon>
        <taxon>Rhabditina</taxon>
        <taxon>Rhabditomorpha</taxon>
        <taxon>Strongyloidea</taxon>
        <taxon>Heterorhabditidae</taxon>
        <taxon>Heterorhabditis</taxon>
    </lineage>
</organism>
<dbReference type="Gene3D" id="3.40.970.10">
    <property type="entry name" value="Ribonuclease H1, N-terminal domain"/>
    <property type="match status" value="1"/>
</dbReference>
<proteinExistence type="inferred from homology"/>